<gene>
    <name evidence="2" type="ORF">MCOR_56518</name>
</gene>
<dbReference type="PANTHER" id="PTHR47456:SF1">
    <property type="entry name" value="PHD-TYPE DOMAIN-CONTAINING PROTEIN"/>
    <property type="match status" value="1"/>
</dbReference>
<evidence type="ECO:0000313" key="3">
    <source>
        <dbReference type="Proteomes" id="UP000507470"/>
    </source>
</evidence>
<dbReference type="Pfam" id="PF15299">
    <property type="entry name" value="ALS2CR8"/>
    <property type="match status" value="1"/>
</dbReference>
<dbReference type="InterPro" id="IPR029309">
    <property type="entry name" value="CaRF"/>
</dbReference>
<reference evidence="2 3" key="1">
    <citation type="submission" date="2020-06" db="EMBL/GenBank/DDBJ databases">
        <authorList>
            <person name="Li R."/>
            <person name="Bekaert M."/>
        </authorList>
    </citation>
    <scope>NUCLEOTIDE SEQUENCE [LARGE SCALE GENOMIC DNA]</scope>
    <source>
        <strain evidence="3">wild</strain>
    </source>
</reference>
<accession>A0A6J8EVY8</accession>
<protein>
    <submittedName>
        <fullName evidence="2">Uncharacterized protein</fullName>
    </submittedName>
</protein>
<dbReference type="PANTHER" id="PTHR47456">
    <property type="entry name" value="PHD-TYPE DOMAIN-CONTAINING PROTEIN"/>
    <property type="match status" value="1"/>
</dbReference>
<dbReference type="AlphaFoldDB" id="A0A6J8EVY8"/>
<keyword evidence="3" id="KW-1185">Reference proteome</keyword>
<dbReference type="Proteomes" id="UP000507470">
    <property type="component" value="Unassembled WGS sequence"/>
</dbReference>
<keyword evidence="1" id="KW-0175">Coiled coil</keyword>
<dbReference type="OrthoDB" id="6138190at2759"/>
<organism evidence="2 3">
    <name type="scientific">Mytilus coruscus</name>
    <name type="common">Sea mussel</name>
    <dbReference type="NCBI Taxonomy" id="42192"/>
    <lineage>
        <taxon>Eukaryota</taxon>
        <taxon>Metazoa</taxon>
        <taxon>Spiralia</taxon>
        <taxon>Lophotrochozoa</taxon>
        <taxon>Mollusca</taxon>
        <taxon>Bivalvia</taxon>
        <taxon>Autobranchia</taxon>
        <taxon>Pteriomorphia</taxon>
        <taxon>Mytilida</taxon>
        <taxon>Mytiloidea</taxon>
        <taxon>Mytilidae</taxon>
        <taxon>Mytilinae</taxon>
        <taxon>Mytilus</taxon>
    </lineage>
</organism>
<proteinExistence type="predicted"/>
<name>A0A6J8EVY8_MYTCO</name>
<evidence type="ECO:0000313" key="2">
    <source>
        <dbReference type="EMBL" id="CAC5424630.1"/>
    </source>
</evidence>
<dbReference type="GO" id="GO:0003700">
    <property type="term" value="F:DNA-binding transcription factor activity"/>
    <property type="evidence" value="ECO:0007669"/>
    <property type="project" value="InterPro"/>
</dbReference>
<evidence type="ECO:0000256" key="1">
    <source>
        <dbReference type="SAM" id="Coils"/>
    </source>
</evidence>
<sequence length="837" mass="95420">MDGLQGPLLFKNYASEIGPSIGSPVDPLDGLQDPLLFKDYASEIGPSIGSPVGVLQDPLDGLQDLLLFKNYASEIGPSIGSPVGVLQDLLDGLQDPLLFKNYASEIGPSIGSPVGVLQDPLDGLQDPLDGLQDPLLSEDYISTIRRSIGSPVKDHPIPVKEKVMVQTSKKKNCPASIIMKEVICFPDFKVTENTEKRKRVVSEKIRDLINGDDEIKMEYRIYMKFPTDQDHQNTHQLGEVYSKIDQKNMLQLVAEWQQQNPADNFDFMPAAEIHSGENGVCLENIEDIEQDDSDEFDVHVKHKLKEVIEMTELQGSARRLGFTHRHYLTVKDSINNSKLQATLDKMGCCRPPKGSYRTPYIHDKQTTGEPIEVAQVTEDLNTSKIIKTREAIIAITGRQPKDASHIEDVKYMIETFPHPNLDGEVNQQDAGGTVPVNCDIFRKLTDWSRLSKEQQRETKTFLLMMFSVEDLQLAWDEYILQKRELPNSVQYRIFINNWRGNKTKRRTQSIAFANDIKLRSHGIMKSLFMKYNGDRQKISKCLPGIVWSVVNCYSGNAVIRVDGAQHYVMVVKNKLGWYKSINLNSHGLQNGSLIPTDRDKILIESLLEMKLSQNALDQMNYFSNTNKCESINRTMSTYLHKNKNFSCNAIGRASEAGLTVNNNRDVALVKTLKAVGCTMADMMRALEHKDDELFQKRNEQQHLHSELDFVKHINEGQFRHLRNFRLENATLRDNIRQFENTTISDLIEQNHDKCKTIDKLAEQNGSLTNAIELEVHISQTKEQIIAEQSQLIEEQKKIIEEQKQKLRKYKMNDEESRKQFAEQGRIDVFDQLKHGYK</sequence>
<feature type="coiled-coil region" evidence="1">
    <location>
        <begin position="785"/>
        <end position="819"/>
    </location>
</feature>
<dbReference type="EMBL" id="CACVKT020010048">
    <property type="protein sequence ID" value="CAC5424630.1"/>
    <property type="molecule type" value="Genomic_DNA"/>
</dbReference>